<protein>
    <submittedName>
        <fullName evidence="5">ABC transporter</fullName>
    </submittedName>
</protein>
<organism evidence="5 6">
    <name type="scientific">Planococcus rifietoensis</name>
    <dbReference type="NCBI Taxonomy" id="200991"/>
    <lineage>
        <taxon>Bacteria</taxon>
        <taxon>Bacillati</taxon>
        <taxon>Bacillota</taxon>
        <taxon>Bacilli</taxon>
        <taxon>Bacillales</taxon>
        <taxon>Caryophanaceae</taxon>
        <taxon>Planococcus</taxon>
    </lineage>
</organism>
<dbReference type="Proteomes" id="UP000067683">
    <property type="component" value="Chromosome"/>
</dbReference>
<dbReference type="OrthoDB" id="9804819at2"/>
<feature type="domain" description="ABC transporter" evidence="4">
    <location>
        <begin position="5"/>
        <end position="230"/>
    </location>
</feature>
<dbReference type="EMBL" id="CP013659">
    <property type="protein sequence ID" value="ALS76995.1"/>
    <property type="molecule type" value="Genomic_DNA"/>
</dbReference>
<gene>
    <name evidence="5" type="ORF">AUC31_06195</name>
</gene>
<dbReference type="Pfam" id="PF00005">
    <property type="entry name" value="ABC_tran"/>
    <property type="match status" value="1"/>
</dbReference>
<keyword evidence="3" id="KW-0067">ATP-binding</keyword>
<evidence type="ECO:0000256" key="2">
    <source>
        <dbReference type="ARBA" id="ARBA00022741"/>
    </source>
</evidence>
<reference evidence="5" key="1">
    <citation type="submission" date="2016-01" db="EMBL/GenBank/DDBJ databases">
        <title>Complete genome of Planococcus rifietoensis type strain M8.</title>
        <authorList>
            <person name="See-Too W.S."/>
        </authorList>
    </citation>
    <scope>NUCLEOTIDE SEQUENCE [LARGE SCALE GENOMIC DNA]</scope>
    <source>
        <strain evidence="5">M8</strain>
    </source>
</reference>
<dbReference type="PROSITE" id="PS00211">
    <property type="entry name" value="ABC_TRANSPORTER_1"/>
    <property type="match status" value="1"/>
</dbReference>
<accession>A0A0U2XV39</accession>
<dbReference type="InterPro" id="IPR051782">
    <property type="entry name" value="ABC_Transporter_VariousFunc"/>
</dbReference>
<dbReference type="Gene3D" id="3.40.50.300">
    <property type="entry name" value="P-loop containing nucleotide triphosphate hydrolases"/>
    <property type="match status" value="1"/>
</dbReference>
<dbReference type="GO" id="GO:0016887">
    <property type="term" value="F:ATP hydrolysis activity"/>
    <property type="evidence" value="ECO:0007669"/>
    <property type="project" value="InterPro"/>
</dbReference>
<dbReference type="KEGG" id="prt:AUC31_06195"/>
<dbReference type="PROSITE" id="PS50893">
    <property type="entry name" value="ABC_TRANSPORTER_2"/>
    <property type="match status" value="1"/>
</dbReference>
<dbReference type="SMART" id="SM00382">
    <property type="entry name" value="AAA"/>
    <property type="match status" value="1"/>
</dbReference>
<keyword evidence="6" id="KW-1185">Reference proteome</keyword>
<dbReference type="STRING" id="200991.AUC31_06195"/>
<dbReference type="InterPro" id="IPR003593">
    <property type="entry name" value="AAA+_ATPase"/>
</dbReference>
<dbReference type="RefSeq" id="WP_058383687.1">
    <property type="nucleotide sequence ID" value="NZ_CP013659.2"/>
</dbReference>
<evidence type="ECO:0000256" key="1">
    <source>
        <dbReference type="ARBA" id="ARBA00022448"/>
    </source>
</evidence>
<dbReference type="CDD" id="cd03230">
    <property type="entry name" value="ABC_DR_subfamily_A"/>
    <property type="match status" value="1"/>
</dbReference>
<dbReference type="InterPro" id="IPR017871">
    <property type="entry name" value="ABC_transporter-like_CS"/>
</dbReference>
<keyword evidence="2" id="KW-0547">Nucleotide-binding</keyword>
<name>A0A0U2XV39_9BACL</name>
<dbReference type="InterPro" id="IPR003439">
    <property type="entry name" value="ABC_transporter-like_ATP-bd"/>
</dbReference>
<evidence type="ECO:0000259" key="4">
    <source>
        <dbReference type="PROSITE" id="PS50893"/>
    </source>
</evidence>
<dbReference type="SUPFAM" id="SSF52540">
    <property type="entry name" value="P-loop containing nucleoside triphosphate hydrolases"/>
    <property type="match status" value="1"/>
</dbReference>
<keyword evidence="1" id="KW-0813">Transport</keyword>
<sequence>MAASVQLNHVTLKFKKFEALKDVSLTLEAGKIHGLIGRNGAGKTSLLSLIAAFREPTAGEVFVDGSTVFENPEKMEQVAFVYDKDYKEETEKAKKLIALASHYRPHFDMDYAEQLTKRFKLPVNKPVNKLSKGMQSAMNVVIGLASRAPLTIFDEAYLGMDAPAREIFYKELLNDQAEHPRTFILSTHLVSEMDYLFDHVIIIDQGRLLLNEPYETVSSHGAAITGSAEQVDAFTSDMKRLNEQQLGGTKSVMVYGELDEQQRTEAHSRKLEIGPVSLQDLFIHLTEEEVQ</sequence>
<evidence type="ECO:0000256" key="3">
    <source>
        <dbReference type="ARBA" id="ARBA00022840"/>
    </source>
</evidence>
<dbReference type="PANTHER" id="PTHR42939">
    <property type="entry name" value="ABC TRANSPORTER ATP-BINDING PROTEIN ALBC-RELATED"/>
    <property type="match status" value="1"/>
</dbReference>
<dbReference type="PANTHER" id="PTHR42939:SF1">
    <property type="entry name" value="ABC TRANSPORTER ATP-BINDING PROTEIN ALBC-RELATED"/>
    <property type="match status" value="1"/>
</dbReference>
<dbReference type="GO" id="GO:0005524">
    <property type="term" value="F:ATP binding"/>
    <property type="evidence" value="ECO:0007669"/>
    <property type="project" value="UniProtKB-KW"/>
</dbReference>
<evidence type="ECO:0000313" key="6">
    <source>
        <dbReference type="Proteomes" id="UP000067683"/>
    </source>
</evidence>
<dbReference type="AlphaFoldDB" id="A0A0U2XV39"/>
<proteinExistence type="predicted"/>
<dbReference type="InterPro" id="IPR027417">
    <property type="entry name" value="P-loop_NTPase"/>
</dbReference>
<evidence type="ECO:0000313" key="5">
    <source>
        <dbReference type="EMBL" id="ALS76995.1"/>
    </source>
</evidence>